<evidence type="ECO:0000313" key="2">
    <source>
        <dbReference type="EMBL" id="CEK98929.1"/>
    </source>
</evidence>
<organism evidence="2">
    <name type="scientific">Arion vulgaris</name>
    <dbReference type="NCBI Taxonomy" id="1028688"/>
    <lineage>
        <taxon>Eukaryota</taxon>
        <taxon>Metazoa</taxon>
        <taxon>Spiralia</taxon>
        <taxon>Lophotrochozoa</taxon>
        <taxon>Mollusca</taxon>
        <taxon>Gastropoda</taxon>
        <taxon>Heterobranchia</taxon>
        <taxon>Euthyneura</taxon>
        <taxon>Panpulmonata</taxon>
        <taxon>Eupulmonata</taxon>
        <taxon>Stylommatophora</taxon>
        <taxon>Helicina</taxon>
        <taxon>Arionoidea</taxon>
        <taxon>Arionidae</taxon>
        <taxon>Arion</taxon>
    </lineage>
</organism>
<evidence type="ECO:0000256" key="1">
    <source>
        <dbReference type="SAM" id="Phobius"/>
    </source>
</evidence>
<dbReference type="AlphaFoldDB" id="A0A0B7C0G1"/>
<keyword evidence="1" id="KW-0812">Transmembrane</keyword>
<sequence length="96" mass="11050">MSFLQMNTRTFVNCFLATVVLLSIVSFVTFTLYTTVNTDTSDVNRKLHMKRNADAELRHHLAQRIQFVGEKIKTIDHNRSSTILIHNINSPEKQMG</sequence>
<proteinExistence type="predicted"/>
<feature type="non-terminal residue" evidence="2">
    <location>
        <position position="96"/>
    </location>
</feature>
<keyword evidence="1" id="KW-1133">Transmembrane helix</keyword>
<gene>
    <name evidence="2" type="primary">ORF219990</name>
</gene>
<protein>
    <submittedName>
        <fullName evidence="2">Uncharacterized protein</fullName>
    </submittedName>
</protein>
<name>A0A0B7C0G1_9EUPU</name>
<accession>A0A0B7C0G1</accession>
<reference evidence="2" key="1">
    <citation type="submission" date="2014-12" db="EMBL/GenBank/DDBJ databases">
        <title>Insight into the proteome of Arion vulgaris.</title>
        <authorList>
            <person name="Aradska J."/>
            <person name="Bulat T."/>
            <person name="Smidak R."/>
            <person name="Sarate P."/>
            <person name="Gangsoo J."/>
            <person name="Sialana F."/>
            <person name="Bilban M."/>
            <person name="Lubec G."/>
        </authorList>
    </citation>
    <scope>NUCLEOTIDE SEQUENCE</scope>
    <source>
        <tissue evidence="2">Skin</tissue>
    </source>
</reference>
<dbReference type="EMBL" id="HACG01052058">
    <property type="protein sequence ID" value="CEK98929.1"/>
    <property type="molecule type" value="Transcribed_RNA"/>
</dbReference>
<feature type="transmembrane region" description="Helical" evidence="1">
    <location>
        <begin position="12"/>
        <end position="33"/>
    </location>
</feature>
<keyword evidence="1" id="KW-0472">Membrane</keyword>